<dbReference type="Proteomes" id="UP000236343">
    <property type="component" value="Unassembled WGS sequence"/>
</dbReference>
<feature type="region of interest" description="Disordered" evidence="1">
    <location>
        <begin position="782"/>
        <end position="801"/>
    </location>
</feature>
<evidence type="ECO:0000313" key="3">
    <source>
        <dbReference type="Proteomes" id="UP000236343"/>
    </source>
</evidence>
<dbReference type="EMBL" id="AGQR02001018">
    <property type="protein sequence ID" value="PIM02879.1"/>
    <property type="molecule type" value="Genomic_DNA"/>
</dbReference>
<dbReference type="VEuPathDB" id="ToxoDB:TGCOUG_244728"/>
<feature type="compositionally biased region" description="Basic and acidic residues" evidence="1">
    <location>
        <begin position="285"/>
        <end position="303"/>
    </location>
</feature>
<feature type="compositionally biased region" description="Basic and acidic residues" evidence="1">
    <location>
        <begin position="532"/>
        <end position="556"/>
    </location>
</feature>
<feature type="compositionally biased region" description="Low complexity" evidence="1">
    <location>
        <begin position="258"/>
        <end position="281"/>
    </location>
</feature>
<accession>A0A2G8Y796</accession>
<feature type="region of interest" description="Disordered" evidence="1">
    <location>
        <begin position="337"/>
        <end position="371"/>
    </location>
</feature>
<dbReference type="Pfam" id="PF00612">
    <property type="entry name" value="IQ"/>
    <property type="match status" value="1"/>
</dbReference>
<evidence type="ECO:0000313" key="2">
    <source>
        <dbReference type="EMBL" id="PIM02879.1"/>
    </source>
</evidence>
<dbReference type="SMART" id="SM00015">
    <property type="entry name" value="IQ"/>
    <property type="match status" value="1"/>
</dbReference>
<name>A0A2G8Y796_TOXGO</name>
<feature type="compositionally biased region" description="Basic and acidic residues" evidence="1">
    <location>
        <begin position="495"/>
        <end position="524"/>
    </location>
</feature>
<feature type="compositionally biased region" description="Basic and acidic residues" evidence="1">
    <location>
        <begin position="448"/>
        <end position="460"/>
    </location>
</feature>
<reference evidence="2 3" key="1">
    <citation type="journal article" date="2016" name="Nat. Commun.">
        <title>Local admixture of amplified and diversified secreted pathogenesis determinants shapes mosaic Toxoplasma gondii genomes.</title>
        <authorList>
            <person name="Lorenzi H."/>
            <person name="Khan A."/>
            <person name="Behnke M.S."/>
            <person name="Namasivayam S."/>
            <person name="Swapna L.S."/>
            <person name="Hadjithomas M."/>
            <person name="Karamycheva S."/>
            <person name="Pinney D."/>
            <person name="Brunk B.P."/>
            <person name="Ajioka J.W."/>
            <person name="Ajzenberg D."/>
            <person name="Boothroyd J.C."/>
            <person name="Boyle J.P."/>
            <person name="Darde M.L."/>
            <person name="Diaz-Miranda M.A."/>
            <person name="Dubey J.P."/>
            <person name="Fritz H.M."/>
            <person name="Gennari S.M."/>
            <person name="Gregory B.D."/>
            <person name="Kim K."/>
            <person name="Saeij J.P."/>
            <person name="Su C."/>
            <person name="White M.W."/>
            <person name="Zhu X.Q."/>
            <person name="Howe D.K."/>
            <person name="Rosenthal B.M."/>
            <person name="Grigg M.E."/>
            <person name="Parkinson J."/>
            <person name="Liu L."/>
            <person name="Kissinger J.C."/>
            <person name="Roos D.S."/>
            <person name="Sibley L.D."/>
        </authorList>
    </citation>
    <scope>NUCLEOTIDE SEQUENCE [LARGE SCALE GENOMIC DNA]</scope>
    <source>
        <strain evidence="2 3">COUG</strain>
    </source>
</reference>
<feature type="compositionally biased region" description="Basic and acidic residues" evidence="1">
    <location>
        <begin position="750"/>
        <end position="762"/>
    </location>
</feature>
<evidence type="ECO:0000256" key="1">
    <source>
        <dbReference type="SAM" id="MobiDB-lite"/>
    </source>
</evidence>
<dbReference type="AlphaFoldDB" id="A0A2G8Y796"/>
<feature type="compositionally biased region" description="Polar residues" evidence="1">
    <location>
        <begin position="112"/>
        <end position="122"/>
    </location>
</feature>
<comment type="caution">
    <text evidence="2">The sequence shown here is derived from an EMBL/GenBank/DDBJ whole genome shotgun (WGS) entry which is preliminary data.</text>
</comment>
<feature type="region of interest" description="Disordered" evidence="1">
    <location>
        <begin position="95"/>
        <end position="203"/>
    </location>
</feature>
<dbReference type="InterPro" id="IPR000048">
    <property type="entry name" value="IQ_motif_EF-hand-BS"/>
</dbReference>
<dbReference type="PROSITE" id="PS50096">
    <property type="entry name" value="IQ"/>
    <property type="match status" value="1"/>
</dbReference>
<feature type="region of interest" description="Disordered" evidence="1">
    <location>
        <begin position="448"/>
        <end position="473"/>
    </location>
</feature>
<sequence length="1040" mass="117139">MKLVACTAWRAEKKMHDAATVLQTKVRGFLARRSFLRELFHGPFPEDVQTRLCPYRAAVEAFHSAKTQDRRESWMRAHRRWMAEETLKEQKEAFFGAPPSPRETANPAAAPQLSSPRASSSLCRRPHSSEPAAETREDLLPAASRRRRPTSEHAGFSAESPRAWHKAPFSVEDQQGRGSTDRRSQIPFPVYQSEDDGQPRAARARTRLEMQGRSRSARPDACSSGEFVLTHLKSSTLTVRQCKQLRREFASHVHSENEANSENEAVGSPRLPRIVRGSSPSPRRRGVEASEALRGRQGGRDGGIEDACCAATGEPEREQEAEGVNFASTLSRDVLKDRRVHTPHGGETSEKPIRLRGSSGQKLSPSRKRKSVLVASRWTQQSRELCEARTHASDAQAAFFPLSESRKDLTCRRAVVSLSRRPVDERDQQLQTLLLQLRQAIREDEKRAARREREEGEDVRSLLLRGGKSGENCEESSHRLLLPWAPAGRLAFPDSGREDENTREEGEKREEGQTRKNREQREEGNATNIYGQDKKRTGDRRSEAAADFKRKMKERGEKTREELAAFCAFRGLRECQHPHHHPEIPFLHPLAALCDAAVKVQRWLRRIYRLRTCRAKLAALWRRRQFEKLLKATKAALLQWMRHSMLTPQDEAAMLVNREHAERLRELSARRSRAATSAGRSGQGKALALPRVETRRLLVRLPFTCRSHSFATRSEVEKQQKQLRDTIQHIALLRRQQQQTARSRKLWNRWKSEHDRAARGDPPESTTDAGGGAISPRAARGEAAGHLGGEAGPSAQDIASRDPFAGRFPATLFPAPLSPVAPSLALPLLEPAGGTVSFLPTNAEIERREKHNAKMLRFLERANAGEDDTERSDSPLASTRGKLQWREDRENDLLELGERDGETREGRPDHRFCQETNSRRSISASSSRKQIRQHWLGLGGEDVSAKVDEVEFFRQASPLGRRRLAAPTYSPWLHLTLGLKHPNFHRYGPRPPVDIPGFAPPSVCAAFAGRGRLRQGAASVQGEKAQVYELLSFLACARDI</sequence>
<feature type="region of interest" description="Disordered" evidence="1">
    <location>
        <begin position="252"/>
        <end position="307"/>
    </location>
</feature>
<gene>
    <name evidence="2" type="ORF">TGCOUG_244728</name>
</gene>
<feature type="region of interest" description="Disordered" evidence="1">
    <location>
        <begin position="735"/>
        <end position="776"/>
    </location>
</feature>
<feature type="region of interest" description="Disordered" evidence="1">
    <location>
        <begin position="488"/>
        <end position="556"/>
    </location>
</feature>
<feature type="compositionally biased region" description="Basic and acidic residues" evidence="1">
    <location>
        <begin position="884"/>
        <end position="913"/>
    </location>
</feature>
<proteinExistence type="predicted"/>
<protein>
    <submittedName>
        <fullName evidence="2">IQ calmodulin-binding motif domain-containing protein</fullName>
    </submittedName>
</protein>
<organism evidence="2 3">
    <name type="scientific">Toxoplasma gondii COUG</name>
    <dbReference type="NCBI Taxonomy" id="1074873"/>
    <lineage>
        <taxon>Eukaryota</taxon>
        <taxon>Sar</taxon>
        <taxon>Alveolata</taxon>
        <taxon>Apicomplexa</taxon>
        <taxon>Conoidasida</taxon>
        <taxon>Coccidia</taxon>
        <taxon>Eucoccidiorida</taxon>
        <taxon>Eimeriorina</taxon>
        <taxon>Sarcocystidae</taxon>
        <taxon>Toxoplasma</taxon>
    </lineage>
</organism>
<feature type="region of interest" description="Disordered" evidence="1">
    <location>
        <begin position="864"/>
        <end position="926"/>
    </location>
</feature>